<feature type="region of interest" description="Disordered" evidence="1">
    <location>
        <begin position="201"/>
        <end position="245"/>
    </location>
</feature>
<reference evidence="3" key="1">
    <citation type="submission" date="2019-09" db="UniProtKB">
        <authorList>
            <consortium name="WormBaseParasite"/>
        </authorList>
    </citation>
    <scope>IDENTIFICATION</scope>
</reference>
<evidence type="ECO:0000256" key="1">
    <source>
        <dbReference type="SAM" id="MobiDB-lite"/>
    </source>
</evidence>
<dbReference type="Proteomes" id="UP000050761">
    <property type="component" value="Unassembled WGS sequence"/>
</dbReference>
<keyword evidence="2" id="KW-1185">Reference proteome</keyword>
<name>A0A183F4X9_HELPZ</name>
<evidence type="ECO:0000313" key="3">
    <source>
        <dbReference type="WBParaSite" id="HPBE_0000122101-mRNA-1"/>
    </source>
</evidence>
<proteinExistence type="predicted"/>
<dbReference type="WBParaSite" id="HPBE_0000122101-mRNA-1">
    <property type="protein sequence ID" value="HPBE_0000122101-mRNA-1"/>
    <property type="gene ID" value="HPBE_0000122101"/>
</dbReference>
<accession>A0A183F4X9</accession>
<evidence type="ECO:0000313" key="2">
    <source>
        <dbReference type="Proteomes" id="UP000050761"/>
    </source>
</evidence>
<protein>
    <submittedName>
        <fullName evidence="3">BESS domain-containing protein</fullName>
    </submittedName>
</protein>
<feature type="compositionally biased region" description="Polar residues" evidence="1">
    <location>
        <begin position="205"/>
        <end position="216"/>
    </location>
</feature>
<organism evidence="2 3">
    <name type="scientific">Heligmosomoides polygyrus</name>
    <name type="common">Parasitic roundworm</name>
    <dbReference type="NCBI Taxonomy" id="6339"/>
    <lineage>
        <taxon>Eukaryota</taxon>
        <taxon>Metazoa</taxon>
        <taxon>Ecdysozoa</taxon>
        <taxon>Nematoda</taxon>
        <taxon>Chromadorea</taxon>
        <taxon>Rhabditida</taxon>
        <taxon>Rhabditina</taxon>
        <taxon>Rhabditomorpha</taxon>
        <taxon>Strongyloidea</taxon>
        <taxon>Heligmosomidae</taxon>
        <taxon>Heligmosomoides</taxon>
    </lineage>
</organism>
<sequence length="245" mass="27664">LSSRVDDVISAQNAEELDRAPMEPLKVDHNNRVKTAETALSVVKKKVYQKSRDETLTASKDFGALDVPSGDVTTPSSSYGPGGDLSALYTRLQRTSRVPSPTSEYVNFFNKFIHHVVSEMYSRDVWPRLTARTRKRKNQYVDFESELVINFVKPMFEKANKEVRTSFYFDVFHMITVALTYFRRNIKSQEAAEQSTNYAVIDNDTCPSQPSSQSTDGGLEASKRSVDSAESDASMTLSFFDYSKE</sequence>
<dbReference type="AlphaFoldDB" id="A0A183F4X9"/>